<gene>
    <name evidence="2" type="ORF">CLV42_11956</name>
</gene>
<organism evidence="2 3">
    <name type="scientific">Chitinophaga ginsengisoli</name>
    <dbReference type="NCBI Taxonomy" id="363837"/>
    <lineage>
        <taxon>Bacteria</taxon>
        <taxon>Pseudomonadati</taxon>
        <taxon>Bacteroidota</taxon>
        <taxon>Chitinophagia</taxon>
        <taxon>Chitinophagales</taxon>
        <taxon>Chitinophagaceae</taxon>
        <taxon>Chitinophaga</taxon>
    </lineage>
</organism>
<reference evidence="2 3" key="1">
    <citation type="submission" date="2018-03" db="EMBL/GenBank/DDBJ databases">
        <title>Genomic Encyclopedia of Archaeal and Bacterial Type Strains, Phase II (KMG-II): from individual species to whole genera.</title>
        <authorList>
            <person name="Goeker M."/>
        </authorList>
    </citation>
    <scope>NUCLEOTIDE SEQUENCE [LARGE SCALE GENOMIC DNA]</scope>
    <source>
        <strain evidence="2 3">DSM 18107</strain>
    </source>
</reference>
<feature type="region of interest" description="Disordered" evidence="1">
    <location>
        <begin position="176"/>
        <end position="207"/>
    </location>
</feature>
<protein>
    <submittedName>
        <fullName evidence="2">Uncharacterized protein</fullName>
    </submittedName>
</protein>
<sequence length="544" mass="59409">MPIEKRNAGVVTSSSRAVAYSNNVAGTFKPAVPSFQRKPIDNEQEGNEQKPGAGLGMPAVAPFQLKSDNAGVIQRKVLVNGFPAVELGGGKALVGGNVVTVPGDRINWVRDGYARRYNAVEEFMKHAGREPVGVGLAKRLGLWYRLPPLENKKFFVLGESHNAFGYRELMNESNQKGKVLGEGGSNTLMSATSDSPLEKSNSPGALEDDNHEVREYAMENLIAKAYYSFVIFKSAEQKKSKETGVDNAAAVDNTEREAGDVWLANYQHAAKADRRRDGEAAGHIPYYNRSAKKVYAQTGTAAEGYASGAVGNSVLTKFYNAIKGIRQKTGYIATPGFIEDVFEPIMYFVETHIPGTWIPKAEEMSARLLSALGKGVKEEADLLEGRRKGVEIKGQESGDFMKPFLAEVKKRRGTTDNKASHGETAFAYRNFAMYRSVIKASRDGFVMAGMGDHHAQELEALLGALTPRIDVITMKGFMDYSTDAISPMTEQDEEFAAKRRAMVTAAVRYQREQNMMEKEEGNRDGSRNGNPAAGTASVVANDLD</sequence>
<feature type="region of interest" description="Disordered" evidence="1">
    <location>
        <begin position="32"/>
        <end position="54"/>
    </location>
</feature>
<feature type="compositionally biased region" description="Basic and acidic residues" evidence="1">
    <location>
        <begin position="511"/>
        <end position="526"/>
    </location>
</feature>
<dbReference type="AlphaFoldDB" id="A0A2P8FMT9"/>
<dbReference type="RefSeq" id="WP_106605600.1">
    <property type="nucleotide sequence ID" value="NZ_PYGK01000019.1"/>
</dbReference>
<keyword evidence="3" id="KW-1185">Reference proteome</keyword>
<evidence type="ECO:0000256" key="1">
    <source>
        <dbReference type="SAM" id="MobiDB-lite"/>
    </source>
</evidence>
<feature type="region of interest" description="Disordered" evidence="1">
    <location>
        <begin position="511"/>
        <end position="544"/>
    </location>
</feature>
<evidence type="ECO:0000313" key="3">
    <source>
        <dbReference type="Proteomes" id="UP000240978"/>
    </source>
</evidence>
<evidence type="ECO:0000313" key="2">
    <source>
        <dbReference type="EMBL" id="PSL23036.1"/>
    </source>
</evidence>
<dbReference type="EMBL" id="PYGK01000019">
    <property type="protein sequence ID" value="PSL23036.1"/>
    <property type="molecule type" value="Genomic_DNA"/>
</dbReference>
<feature type="compositionally biased region" description="Polar residues" evidence="1">
    <location>
        <begin position="185"/>
        <end position="203"/>
    </location>
</feature>
<accession>A0A2P8FMT9</accession>
<name>A0A2P8FMT9_9BACT</name>
<comment type="caution">
    <text evidence="2">The sequence shown here is derived from an EMBL/GenBank/DDBJ whole genome shotgun (WGS) entry which is preliminary data.</text>
</comment>
<dbReference type="Proteomes" id="UP000240978">
    <property type="component" value="Unassembled WGS sequence"/>
</dbReference>
<proteinExistence type="predicted"/>
<dbReference type="OrthoDB" id="641550at2"/>